<dbReference type="EMBL" id="JADTXM010000007">
    <property type="protein sequence ID" value="MBH3439370.1"/>
    <property type="molecule type" value="Genomic_DNA"/>
</dbReference>
<accession>A0A2X2CS47</accession>
<keyword evidence="1" id="KW-1133">Transmembrane helix</keyword>
<evidence type="ECO:0000313" key="5">
    <source>
        <dbReference type="Proteomes" id="UP000250443"/>
    </source>
</evidence>
<keyword evidence="6" id="KW-1185">Reference proteome</keyword>
<reference evidence="3 7" key="3">
    <citation type="submission" date="2020-11" db="EMBL/GenBank/DDBJ databases">
        <title>Enhanced detection system for hospital associated transmission using whole genome sequencing surveillance.</title>
        <authorList>
            <person name="Harrison L.H."/>
            <person name="Van Tyne D."/>
            <person name="Marsh J.W."/>
            <person name="Griffith M.P."/>
            <person name="Snyder D.J."/>
            <person name="Cooper V.S."/>
            <person name="Mustapha M."/>
        </authorList>
    </citation>
    <scope>NUCLEOTIDE SEQUENCE [LARGE SCALE GENOMIC DNA]</scope>
    <source>
        <strain evidence="3 7">PSB00013</strain>
    </source>
</reference>
<dbReference type="Proteomes" id="UP000250443">
    <property type="component" value="Unassembled WGS sequence"/>
</dbReference>
<dbReference type="EMBL" id="JADMCD010000002">
    <property type="protein sequence ID" value="MBF8639955.1"/>
    <property type="molecule type" value="Genomic_DNA"/>
</dbReference>
<keyword evidence="1" id="KW-0812">Transmembrane</keyword>
<evidence type="ECO:0000313" key="2">
    <source>
        <dbReference type="EMBL" id="MBF8639955.1"/>
    </source>
</evidence>
<evidence type="ECO:0000313" key="7">
    <source>
        <dbReference type="Proteomes" id="UP000638986"/>
    </source>
</evidence>
<dbReference type="EMBL" id="UAUF01000012">
    <property type="protein sequence ID" value="SPZ08486.1"/>
    <property type="molecule type" value="Genomic_DNA"/>
</dbReference>
<dbReference type="Proteomes" id="UP000638986">
    <property type="component" value="Unassembled WGS sequence"/>
</dbReference>
<organism evidence="4 5">
    <name type="scientific">Pseudomonas luteola</name>
    <dbReference type="NCBI Taxonomy" id="47886"/>
    <lineage>
        <taxon>Bacteria</taxon>
        <taxon>Pseudomonadati</taxon>
        <taxon>Pseudomonadota</taxon>
        <taxon>Gammaproteobacteria</taxon>
        <taxon>Pseudomonadales</taxon>
        <taxon>Pseudomonadaceae</taxon>
        <taxon>Pseudomonas</taxon>
    </lineage>
</organism>
<evidence type="ECO:0000256" key="1">
    <source>
        <dbReference type="SAM" id="Phobius"/>
    </source>
</evidence>
<dbReference type="Proteomes" id="UP000626180">
    <property type="component" value="Unassembled WGS sequence"/>
</dbReference>
<evidence type="ECO:0000313" key="3">
    <source>
        <dbReference type="EMBL" id="MBH3439370.1"/>
    </source>
</evidence>
<keyword evidence="1" id="KW-0472">Membrane</keyword>
<protein>
    <recommendedName>
        <fullName evidence="8">Transmembrane protein</fullName>
    </recommendedName>
</protein>
<dbReference type="RefSeq" id="WP_010795005.1">
    <property type="nucleotide sequence ID" value="NZ_CP053063.1"/>
</dbReference>
<feature type="transmembrane region" description="Helical" evidence="1">
    <location>
        <begin position="50"/>
        <end position="66"/>
    </location>
</feature>
<evidence type="ECO:0008006" key="8">
    <source>
        <dbReference type="Google" id="ProtNLM"/>
    </source>
</evidence>
<feature type="transmembrane region" description="Helical" evidence="1">
    <location>
        <begin position="21"/>
        <end position="44"/>
    </location>
</feature>
<dbReference type="AlphaFoldDB" id="A0A2X2CS47"/>
<gene>
    <name evidence="3" type="ORF">I5Q09_11810</name>
    <name evidence="2" type="ORF">IRZ65_04570</name>
    <name evidence="4" type="ORF">NCTC11842_02811</name>
</gene>
<reference evidence="4 5" key="1">
    <citation type="submission" date="2018-06" db="EMBL/GenBank/DDBJ databases">
        <authorList>
            <consortium name="Pathogen Informatics"/>
            <person name="Doyle S."/>
        </authorList>
    </citation>
    <scope>NUCLEOTIDE SEQUENCE [LARGE SCALE GENOMIC DNA]</scope>
    <source>
        <strain evidence="4 5">NCTC11842</strain>
    </source>
</reference>
<evidence type="ECO:0000313" key="6">
    <source>
        <dbReference type="Proteomes" id="UP000626180"/>
    </source>
</evidence>
<dbReference type="GeneID" id="300269057"/>
<evidence type="ECO:0000313" key="4">
    <source>
        <dbReference type="EMBL" id="SPZ08486.1"/>
    </source>
</evidence>
<name>A0A2X2CS47_PSELU</name>
<sequence>MKEPRANASHVGDLPAHDGKSVALFVLALILALFGTIAMCVEFARGTQQYGLPLIVWILAFFIKMAESFRLRSLLKAAYESAGKR</sequence>
<reference evidence="2 6" key="2">
    <citation type="submission" date="2020-10" db="EMBL/GenBank/DDBJ databases">
        <title>Genome sequences of Pseudomonas isolates.</title>
        <authorList>
            <person name="Wessels L."/>
            <person name="Reich F."/>
            <person name="Hammerl J."/>
        </authorList>
    </citation>
    <scope>NUCLEOTIDE SEQUENCE [LARGE SCALE GENOMIC DNA]</scope>
    <source>
        <strain evidence="2 6">20-MO00624-0</strain>
    </source>
</reference>
<proteinExistence type="predicted"/>